<accession>A0ABU1JC10</accession>
<evidence type="ECO:0000313" key="4">
    <source>
        <dbReference type="EMBL" id="MDR6268986.1"/>
    </source>
</evidence>
<sequence>MRNWLVPGEQVIVLSRPQAKRLAWPAVVMILLPTVLGVASAWLSRARWAPGWEPWRPTVSLLAGLVVLVILLFYPVRKYLQWLATKYILTSRRLVLRSGILVRRHQDIPLFSVRTLSVRQGVLQRIFRSGNITLVSGIDDAVRVRDVPEVLKFKNLALEAIAELPHSALLGDDARASGPAAGQYPGEPRPADRYRIDPFAGDAGRTREAEGGERFGTEPYRR</sequence>
<dbReference type="InterPro" id="IPR005182">
    <property type="entry name" value="YdbS-like_PH"/>
</dbReference>
<protein>
    <submittedName>
        <fullName evidence="4">Membrane protein YdbS with pleckstrin-like domain</fullName>
    </submittedName>
</protein>
<keyword evidence="2" id="KW-1133">Transmembrane helix</keyword>
<organism evidence="4 5">
    <name type="scientific">Arthrobacter russicus</name>
    <dbReference type="NCBI Taxonomy" id="172040"/>
    <lineage>
        <taxon>Bacteria</taxon>
        <taxon>Bacillati</taxon>
        <taxon>Actinomycetota</taxon>
        <taxon>Actinomycetes</taxon>
        <taxon>Micrococcales</taxon>
        <taxon>Micrococcaceae</taxon>
        <taxon>Arthrobacter</taxon>
    </lineage>
</organism>
<keyword evidence="2" id="KW-0472">Membrane</keyword>
<feature type="region of interest" description="Disordered" evidence="1">
    <location>
        <begin position="175"/>
        <end position="222"/>
    </location>
</feature>
<dbReference type="PANTHER" id="PTHR37938">
    <property type="entry name" value="BLL0215 PROTEIN"/>
    <property type="match status" value="1"/>
</dbReference>
<dbReference type="EMBL" id="JAVDQF010000001">
    <property type="protein sequence ID" value="MDR6268986.1"/>
    <property type="molecule type" value="Genomic_DNA"/>
</dbReference>
<keyword evidence="2" id="KW-0812">Transmembrane</keyword>
<evidence type="ECO:0000256" key="2">
    <source>
        <dbReference type="SAM" id="Phobius"/>
    </source>
</evidence>
<keyword evidence="5" id="KW-1185">Reference proteome</keyword>
<name>A0ABU1JC10_9MICC</name>
<feature type="transmembrane region" description="Helical" evidence="2">
    <location>
        <begin position="55"/>
        <end position="76"/>
    </location>
</feature>
<feature type="domain" description="YdbS-like PH" evidence="3">
    <location>
        <begin position="82"/>
        <end position="155"/>
    </location>
</feature>
<evidence type="ECO:0000313" key="5">
    <source>
        <dbReference type="Proteomes" id="UP001185069"/>
    </source>
</evidence>
<proteinExistence type="predicted"/>
<reference evidence="4 5" key="1">
    <citation type="submission" date="2023-07" db="EMBL/GenBank/DDBJ databases">
        <title>Sequencing the genomes of 1000 actinobacteria strains.</title>
        <authorList>
            <person name="Klenk H.-P."/>
        </authorList>
    </citation>
    <scope>NUCLEOTIDE SEQUENCE [LARGE SCALE GENOMIC DNA]</scope>
    <source>
        <strain evidence="4 5">DSM 14555</strain>
    </source>
</reference>
<comment type="caution">
    <text evidence="4">The sequence shown here is derived from an EMBL/GenBank/DDBJ whole genome shotgun (WGS) entry which is preliminary data.</text>
</comment>
<dbReference type="RefSeq" id="WP_309796973.1">
    <property type="nucleotide sequence ID" value="NZ_BAAAHY010000001.1"/>
</dbReference>
<dbReference type="Proteomes" id="UP001185069">
    <property type="component" value="Unassembled WGS sequence"/>
</dbReference>
<dbReference type="PANTHER" id="PTHR37938:SF1">
    <property type="entry name" value="BLL0215 PROTEIN"/>
    <property type="match status" value="1"/>
</dbReference>
<dbReference type="Pfam" id="PF03703">
    <property type="entry name" value="bPH_2"/>
    <property type="match status" value="1"/>
</dbReference>
<evidence type="ECO:0000256" key="1">
    <source>
        <dbReference type="SAM" id="MobiDB-lite"/>
    </source>
</evidence>
<feature type="compositionally biased region" description="Basic and acidic residues" evidence="1">
    <location>
        <begin position="204"/>
        <end position="222"/>
    </location>
</feature>
<evidence type="ECO:0000259" key="3">
    <source>
        <dbReference type="Pfam" id="PF03703"/>
    </source>
</evidence>
<gene>
    <name evidence="4" type="ORF">JOE69_001224</name>
</gene>
<feature type="transmembrane region" description="Helical" evidence="2">
    <location>
        <begin position="22"/>
        <end position="43"/>
    </location>
</feature>